<comment type="caution">
    <text evidence="2">The sequence shown here is derived from an EMBL/GenBank/DDBJ whole genome shotgun (WGS) entry which is preliminary data.</text>
</comment>
<dbReference type="OrthoDB" id="5296002at2"/>
<accession>A0A178JBD7</accession>
<protein>
    <submittedName>
        <fullName evidence="2">MSHA biogenesis protein MshI</fullName>
    </submittedName>
</protein>
<dbReference type="InterPro" id="IPR016871">
    <property type="entry name" value="MSHA_biogenesis_MshI"/>
</dbReference>
<evidence type="ECO:0000313" key="4">
    <source>
        <dbReference type="Proteomes" id="UP001150001"/>
    </source>
</evidence>
<dbReference type="AlphaFoldDB" id="A0A178JBD7"/>
<dbReference type="InterPro" id="IPR043129">
    <property type="entry name" value="ATPase_NBD"/>
</dbReference>
<dbReference type="EMBL" id="LUAX01000002">
    <property type="protein sequence ID" value="OAM99452.1"/>
    <property type="molecule type" value="Genomic_DNA"/>
</dbReference>
<dbReference type="Gene3D" id="3.30.420.380">
    <property type="match status" value="1"/>
</dbReference>
<dbReference type="Proteomes" id="UP001150001">
    <property type="component" value="Unassembled WGS sequence"/>
</dbReference>
<evidence type="ECO:0000313" key="3">
    <source>
        <dbReference type="Proteomes" id="UP000094761"/>
    </source>
</evidence>
<dbReference type="EMBL" id="JAPFIT010000021">
    <property type="protein sequence ID" value="MDC5742259.1"/>
    <property type="molecule type" value="Genomic_DNA"/>
</dbReference>
<dbReference type="GeneID" id="78076206"/>
<dbReference type="PIRSF" id="PIRSF028153">
    <property type="entry name" value="MSHA_biogenesis_protein_MshI"/>
    <property type="match status" value="1"/>
</dbReference>
<reference evidence="2 3" key="1">
    <citation type="submission" date="2016-03" db="EMBL/GenBank/DDBJ databases">
        <title>Draft genome sequence of the Vibrio tubiashii subs. europaeus.</title>
        <authorList>
            <person name="Spinard E."/>
            <person name="Dubert J."/>
            <person name="Nelson D.R."/>
            <person name="Barja J.L."/>
        </authorList>
    </citation>
    <scope>NUCLEOTIDE SEQUENCE [LARGE SCALE GENOMIC DNA]</scope>
    <source>
        <strain evidence="3">PP-638</strain>
        <strain evidence="2">PP2-638</strain>
    </source>
</reference>
<gene>
    <name evidence="2" type="ORF">AZ468_10900</name>
    <name evidence="1" type="ORF">OPW20_19475</name>
</gene>
<evidence type="ECO:0000313" key="2">
    <source>
        <dbReference type="EMBL" id="OAM99452.1"/>
    </source>
</evidence>
<reference evidence="1" key="2">
    <citation type="submission" date="2022-11" db="EMBL/GenBank/DDBJ databases">
        <title>Role of the vibriolysin VemA secreted by the emergent pathogen Vibrio europaeus in the colonization of Manila clam mucus.</title>
        <authorList>
            <person name="Martinez C."/>
            <person name="Rodriguez S."/>
            <person name="Vences A."/>
            <person name="Barja J.L."/>
            <person name="Toranzo A.E."/>
            <person name="Dubert J."/>
        </authorList>
    </citation>
    <scope>NUCLEOTIDE SEQUENCE</scope>
    <source>
        <strain evidence="1">3454</strain>
    </source>
</reference>
<dbReference type="SUPFAM" id="SSF53067">
    <property type="entry name" value="Actin-like ATPase domain"/>
    <property type="match status" value="1"/>
</dbReference>
<sequence length="480" mass="52960">MKIQSLIGKFKSSNQATAGVCVVVQPSALFFSASADFSLPTQVAIEGISWQETLLKTLRDSNIGNISLKVVLHANIYQTFQIDKPNIPAEELKSALPFLVKDLISEKVTEIVADSAPTTVNNKLQVYVLQRAVVVGLYESLQSLKIELSEVLVEDEVWGHSAGDMTTFLLLQRSKQGSFRISAFVDSQCAFQRTIRGVVAPLTGMAASALQLDSLALELQRSIDYLSSQMRGASLHQLQVCCDEEQQQQLIQNLGDSLSVKVAALADVEQESGAVLAESANKLEQAEINLFPDDLKPSKEYFTLQNVALGWLVTALMLGLGYAGLKYQHSKMDSELKTYLSQEAEFKQQAESLTQRVAQHKPTPEKVAAVARLKLEIEAKRNSLQAVGEFDDSQQLGYSGVMRSLAQLGRNDISLNSITINATQLDLHGLAREAKAIPNWVNQFKNELNLVGRTFEKLKIGRNEQNIITFELKTTEQESK</sequence>
<name>A0A178JBD7_9VIBR</name>
<evidence type="ECO:0000313" key="1">
    <source>
        <dbReference type="EMBL" id="MDC5742259.1"/>
    </source>
</evidence>
<keyword evidence="4" id="KW-1185">Reference proteome</keyword>
<organism evidence="2 3">
    <name type="scientific">Vibrio europaeus</name>
    <dbReference type="NCBI Taxonomy" id="300876"/>
    <lineage>
        <taxon>Bacteria</taxon>
        <taxon>Pseudomonadati</taxon>
        <taxon>Pseudomonadota</taxon>
        <taxon>Gammaproteobacteria</taxon>
        <taxon>Vibrionales</taxon>
        <taxon>Vibrionaceae</taxon>
        <taxon>Vibrio</taxon>
        <taxon>Vibrio oreintalis group</taxon>
    </lineage>
</organism>
<dbReference type="RefSeq" id="WP_069667426.1">
    <property type="nucleotide sequence ID" value="NZ_JAPFIM010000013.1"/>
</dbReference>
<dbReference type="Proteomes" id="UP000094761">
    <property type="component" value="Unassembled WGS sequence"/>
</dbReference>
<proteinExistence type="predicted"/>